<dbReference type="Pfam" id="PF02836">
    <property type="entry name" value="Glyco_hydro_2_C"/>
    <property type="match status" value="1"/>
</dbReference>
<dbReference type="InterPro" id="IPR006104">
    <property type="entry name" value="Glyco_hydro_2_N"/>
</dbReference>
<feature type="domain" description="Glycoside hydrolase family 2" evidence="8">
    <location>
        <begin position="718"/>
        <end position="799"/>
    </location>
</feature>
<dbReference type="PANTHER" id="PTHR42732:SF1">
    <property type="entry name" value="BETA-MANNOSIDASE"/>
    <property type="match status" value="1"/>
</dbReference>
<dbReference type="RefSeq" id="WP_086941989.1">
    <property type="nucleotide sequence ID" value="NZ_FONM01000013.1"/>
</dbReference>
<evidence type="ECO:0000313" key="9">
    <source>
        <dbReference type="EMBL" id="SLM51126.1"/>
    </source>
</evidence>
<evidence type="ECO:0000256" key="3">
    <source>
        <dbReference type="ARBA" id="ARBA00023295"/>
    </source>
</evidence>
<evidence type="ECO:0000259" key="5">
    <source>
        <dbReference type="Pfam" id="PF02836"/>
    </source>
</evidence>
<dbReference type="InterPro" id="IPR006101">
    <property type="entry name" value="Glyco_hydro_2"/>
</dbReference>
<name>A0A1W1IDN4_9LACT</name>
<evidence type="ECO:0000256" key="2">
    <source>
        <dbReference type="ARBA" id="ARBA00022801"/>
    </source>
</evidence>
<dbReference type="SUPFAM" id="SSF49303">
    <property type="entry name" value="beta-Galactosidase/glucuronidase domain"/>
    <property type="match status" value="1"/>
</dbReference>
<dbReference type="InterPro" id="IPR006103">
    <property type="entry name" value="Glyco_hydro_2_cat"/>
</dbReference>
<dbReference type="InterPro" id="IPR017853">
    <property type="entry name" value="GH"/>
</dbReference>
<evidence type="ECO:0000313" key="10">
    <source>
        <dbReference type="Proteomes" id="UP000195985"/>
    </source>
</evidence>
<keyword evidence="2" id="KW-0378">Hydrolase</keyword>
<dbReference type="GO" id="GO:0004553">
    <property type="term" value="F:hydrolase activity, hydrolyzing O-glycosyl compounds"/>
    <property type="evidence" value="ECO:0007669"/>
    <property type="project" value="InterPro"/>
</dbReference>
<evidence type="ECO:0000259" key="8">
    <source>
        <dbReference type="Pfam" id="PF18565"/>
    </source>
</evidence>
<dbReference type="SUPFAM" id="SSF51445">
    <property type="entry name" value="(Trans)glycosidases"/>
    <property type="match status" value="1"/>
</dbReference>
<accession>A0A1W1IDN4</accession>
<reference evidence="10" key="1">
    <citation type="submission" date="2016-04" db="EMBL/GenBank/DDBJ databases">
        <authorList>
            <person name="Strepis N."/>
        </authorList>
    </citation>
    <scope>NUCLEOTIDE SEQUENCE [LARGE SCALE GENOMIC DNA]</scope>
</reference>
<dbReference type="InterPro" id="IPR032311">
    <property type="entry name" value="DUF4982"/>
</dbReference>
<dbReference type="Gene3D" id="2.60.40.10">
    <property type="entry name" value="Immunoglobulins"/>
    <property type="match status" value="3"/>
</dbReference>
<dbReference type="Pfam" id="PF02837">
    <property type="entry name" value="Glyco_hydro_2_N"/>
    <property type="match status" value="1"/>
</dbReference>
<dbReference type="GO" id="GO:0005975">
    <property type="term" value="P:carbohydrate metabolic process"/>
    <property type="evidence" value="ECO:0007669"/>
    <property type="project" value="InterPro"/>
</dbReference>
<dbReference type="InterPro" id="IPR040605">
    <property type="entry name" value="Glyco_hydro2_dom5"/>
</dbReference>
<dbReference type="Pfam" id="PF18565">
    <property type="entry name" value="Glyco_hydro2_C5"/>
    <property type="match status" value="1"/>
</dbReference>
<evidence type="ECO:0000256" key="1">
    <source>
        <dbReference type="ARBA" id="ARBA00007401"/>
    </source>
</evidence>
<dbReference type="AlphaFoldDB" id="A0A1W1IDN4"/>
<proteinExistence type="inferred from homology"/>
<dbReference type="InterPro" id="IPR008979">
    <property type="entry name" value="Galactose-bd-like_sf"/>
</dbReference>
<feature type="domain" description="Glycoside hydrolase family 2 immunoglobulin-like beta-sandwich" evidence="4">
    <location>
        <begin position="219"/>
        <end position="318"/>
    </location>
</feature>
<keyword evidence="3" id="KW-0326">Glycosidase</keyword>
<dbReference type="Pfam" id="PF16355">
    <property type="entry name" value="DUF4982"/>
    <property type="match status" value="1"/>
</dbReference>
<dbReference type="OrthoDB" id="9762066at2"/>
<comment type="similarity">
    <text evidence="1">Belongs to the glycosyl hydrolase 2 family.</text>
</comment>
<dbReference type="PANTHER" id="PTHR42732">
    <property type="entry name" value="BETA-GALACTOSIDASE"/>
    <property type="match status" value="1"/>
</dbReference>
<dbReference type="Gene3D" id="3.20.20.80">
    <property type="entry name" value="Glycosidases"/>
    <property type="match status" value="1"/>
</dbReference>
<dbReference type="EMBL" id="FWEY01000002">
    <property type="protein sequence ID" value="SLM51126.1"/>
    <property type="molecule type" value="Genomic_DNA"/>
</dbReference>
<sequence>MRNEMKLNDDWRFHLGEIGSPVKTVKKAGAIGGLTAPLKGEDGEQITIGQGGKHFLNLISQGDLKRGLRMLAGTDMDSELTEEWDRIAIPHDWSVAVPYVDAPELLMSGSKPENIGYYRKTFSLDATLEANQIVLKFDGVMRMASVWLNGIYLGDNISGYTPFEFDITEIAKFGDEGVNVLLVRADTTTGAEGWWYEGAGIYKEVRLQFLPKVYVDDDSFYIYTKEIGENAVLGCEATFVNCTDKPQTVRPTLHVGDQQVAFDGITIEPLHSVSINKDFLIYQPRLWTPETPHLYEATIRIYGEQQNIDEFSTTFGIRKISYDKNGFFLNGSNYLLKGVCEHQDFAGVGVALNKDIVEFKLLKLKEMGVNAYRSAHHFASKDLLDCCDRLGIIVMNENRILETSPWRLRDLEKMVKRTRNHASLCFWSIANEEVIGNTKLGHRMAKRVTALMQSLDYEHLLVSAELLNPEGIVDQEYMSNFDVVGVNYPEAGVMGEGLKKIKANYPEQPLMSTENASYFSTRGIYKDNAEKCQTNNFGSLYSMVLPGKRKLGDPGVGGTARPEEVLDFIEQNPYMGGSFIWTAFDYAGEPAPFGWPGIGSQFGVLDTCGFEKDYFYYYQSKWTETPMVHVMPHWNKEGLTFNEDGKVEVRVFSNCDEVELFVNDDSQGKQSVGEHHNSWVVDFIPGELKVIAYSKGEAVVSDARVTAKEAVDFLTEVIYDGETTQLIKVEAIDGAGNVVPMANNALDIAIKNGSLLGTGNGNPAYAEEDKENALHLFSGKALLIVKKEAAAVPKIKVAVAEGCGKEGQLSAVSDSKGNP</sequence>
<feature type="domain" description="Glycosyl hydrolases family 2 sugar binding" evidence="6">
    <location>
        <begin position="114"/>
        <end position="210"/>
    </location>
</feature>
<dbReference type="InterPro" id="IPR051913">
    <property type="entry name" value="GH2_Domain-Containing"/>
</dbReference>
<dbReference type="Gene3D" id="2.60.120.260">
    <property type="entry name" value="Galactose-binding domain-like"/>
    <property type="match status" value="1"/>
</dbReference>
<evidence type="ECO:0000259" key="4">
    <source>
        <dbReference type="Pfam" id="PF00703"/>
    </source>
</evidence>
<dbReference type="STRING" id="43064.SAMN04488086_11313"/>
<dbReference type="SUPFAM" id="SSF49785">
    <property type="entry name" value="Galactose-binding domain-like"/>
    <property type="match status" value="1"/>
</dbReference>
<dbReference type="Pfam" id="PF00703">
    <property type="entry name" value="Glyco_hydro_2"/>
    <property type="match status" value="1"/>
</dbReference>
<gene>
    <name evidence="9" type="ORF">TPAS_801</name>
</gene>
<evidence type="ECO:0000259" key="7">
    <source>
        <dbReference type="Pfam" id="PF16355"/>
    </source>
</evidence>
<feature type="domain" description="Glycoside hydrolase family 2 catalytic" evidence="5">
    <location>
        <begin position="324"/>
        <end position="525"/>
    </location>
</feature>
<dbReference type="InterPro" id="IPR036156">
    <property type="entry name" value="Beta-gal/glucu_dom_sf"/>
</dbReference>
<organism evidence="9 10">
    <name type="scientific">Trichococcus pasteurii</name>
    <dbReference type="NCBI Taxonomy" id="43064"/>
    <lineage>
        <taxon>Bacteria</taxon>
        <taxon>Bacillati</taxon>
        <taxon>Bacillota</taxon>
        <taxon>Bacilli</taxon>
        <taxon>Lactobacillales</taxon>
        <taxon>Carnobacteriaceae</taxon>
        <taxon>Trichococcus</taxon>
    </lineage>
</organism>
<feature type="domain" description="DUF4982" evidence="7">
    <location>
        <begin position="645"/>
        <end position="699"/>
    </location>
</feature>
<dbReference type="InterPro" id="IPR013783">
    <property type="entry name" value="Ig-like_fold"/>
</dbReference>
<dbReference type="PRINTS" id="PR00132">
    <property type="entry name" value="GLHYDRLASE2"/>
</dbReference>
<evidence type="ECO:0000259" key="6">
    <source>
        <dbReference type="Pfam" id="PF02837"/>
    </source>
</evidence>
<dbReference type="InterPro" id="IPR006102">
    <property type="entry name" value="Ig-like_GH2"/>
</dbReference>
<protein>
    <submittedName>
        <fullName evidence="9">Uncharacterized protein</fullName>
    </submittedName>
</protein>
<keyword evidence="10" id="KW-1185">Reference proteome</keyword>
<dbReference type="Proteomes" id="UP000195985">
    <property type="component" value="Unassembled WGS sequence"/>
</dbReference>